<dbReference type="Pfam" id="PF25474">
    <property type="entry name" value="TPR_TmcB"/>
    <property type="match status" value="1"/>
</dbReference>
<gene>
    <name evidence="2" type="ORF">EZS28_019401</name>
</gene>
<dbReference type="Proteomes" id="UP000324800">
    <property type="component" value="Unassembled WGS sequence"/>
</dbReference>
<evidence type="ECO:0000313" key="2">
    <source>
        <dbReference type="EMBL" id="KAA6385073.1"/>
    </source>
</evidence>
<dbReference type="AlphaFoldDB" id="A0A5J4VRY1"/>
<protein>
    <recommendedName>
        <fullName evidence="1">TmcB/TmcC TPR repeats domain-containing protein</fullName>
    </recommendedName>
</protein>
<comment type="caution">
    <text evidence="2">The sequence shown here is derived from an EMBL/GenBank/DDBJ whole genome shotgun (WGS) entry which is preliminary data.</text>
</comment>
<sequence>MSINKHGQVTHQFSQGLFQTAKTEQSCLGSGEIDGECGTGSELQSLAAKALIASSSEHRKNAKQDLKVFFENMTLHILIYSYMADHLRAIVEEEKLTRQNYKELLDMNGLNVYVLRNYSKLLIDIYQDEDTCDLLLQRTVRFEDDQTFENKYI</sequence>
<evidence type="ECO:0000259" key="1">
    <source>
        <dbReference type="Pfam" id="PF25474"/>
    </source>
</evidence>
<proteinExistence type="predicted"/>
<feature type="domain" description="TmcB/TmcC TPR repeats" evidence="1">
    <location>
        <begin position="57"/>
        <end position="146"/>
    </location>
</feature>
<dbReference type="OrthoDB" id="60033at2759"/>
<evidence type="ECO:0000313" key="3">
    <source>
        <dbReference type="Proteomes" id="UP000324800"/>
    </source>
</evidence>
<accession>A0A5J4VRY1</accession>
<reference evidence="2 3" key="1">
    <citation type="submission" date="2019-03" db="EMBL/GenBank/DDBJ databases">
        <title>Single cell metagenomics reveals metabolic interactions within the superorganism composed of flagellate Streblomastix strix and complex community of Bacteroidetes bacteria on its surface.</title>
        <authorList>
            <person name="Treitli S.C."/>
            <person name="Kolisko M."/>
            <person name="Husnik F."/>
            <person name="Keeling P."/>
            <person name="Hampl V."/>
        </authorList>
    </citation>
    <scope>NUCLEOTIDE SEQUENCE [LARGE SCALE GENOMIC DNA]</scope>
    <source>
        <strain evidence="2">ST1C</strain>
    </source>
</reference>
<name>A0A5J4VRY1_9EUKA</name>
<dbReference type="InterPro" id="IPR057352">
    <property type="entry name" value="TPR_TmcB/C"/>
</dbReference>
<organism evidence="2 3">
    <name type="scientific">Streblomastix strix</name>
    <dbReference type="NCBI Taxonomy" id="222440"/>
    <lineage>
        <taxon>Eukaryota</taxon>
        <taxon>Metamonada</taxon>
        <taxon>Preaxostyla</taxon>
        <taxon>Oxymonadida</taxon>
        <taxon>Streblomastigidae</taxon>
        <taxon>Streblomastix</taxon>
    </lineage>
</organism>
<dbReference type="EMBL" id="SNRW01005439">
    <property type="protein sequence ID" value="KAA6385073.1"/>
    <property type="molecule type" value="Genomic_DNA"/>
</dbReference>